<gene>
    <name evidence="2" type="ORF">OL599_11205</name>
</gene>
<accession>A0AA41YJX8</accession>
<dbReference type="EMBL" id="JAPDNT010000006">
    <property type="protein sequence ID" value="MCW3475139.1"/>
    <property type="molecule type" value="Genomic_DNA"/>
</dbReference>
<organism evidence="2 3">
    <name type="scientific">Limobrevibacterium gyesilva</name>
    <dbReference type="NCBI Taxonomy" id="2991712"/>
    <lineage>
        <taxon>Bacteria</taxon>
        <taxon>Pseudomonadati</taxon>
        <taxon>Pseudomonadota</taxon>
        <taxon>Alphaproteobacteria</taxon>
        <taxon>Acetobacterales</taxon>
        <taxon>Acetobacteraceae</taxon>
        <taxon>Limobrevibacterium</taxon>
    </lineage>
</organism>
<dbReference type="RefSeq" id="WP_264713830.1">
    <property type="nucleotide sequence ID" value="NZ_JAPDNT010000006.1"/>
</dbReference>
<evidence type="ECO:0000313" key="2">
    <source>
        <dbReference type="EMBL" id="MCW3475139.1"/>
    </source>
</evidence>
<protein>
    <submittedName>
        <fullName evidence="2">Uncharacterized protein</fullName>
    </submittedName>
</protein>
<reference evidence="2" key="1">
    <citation type="submission" date="2022-09" db="EMBL/GenBank/DDBJ databases">
        <title>Rhodovastum sp. nov. RN2-1 isolated from soil in Seongnam, South Korea.</title>
        <authorList>
            <person name="Le N.T."/>
        </authorList>
    </citation>
    <scope>NUCLEOTIDE SEQUENCE</scope>
    <source>
        <strain evidence="2">RN2-1</strain>
    </source>
</reference>
<reference evidence="2" key="2">
    <citation type="submission" date="2022-10" db="EMBL/GenBank/DDBJ databases">
        <authorList>
            <person name="Trinh H.N."/>
        </authorList>
    </citation>
    <scope>NUCLEOTIDE SEQUENCE</scope>
    <source>
        <strain evidence="2">RN2-1</strain>
    </source>
</reference>
<proteinExistence type="predicted"/>
<evidence type="ECO:0000256" key="1">
    <source>
        <dbReference type="SAM" id="MobiDB-lite"/>
    </source>
</evidence>
<comment type="caution">
    <text evidence="2">The sequence shown here is derived from an EMBL/GenBank/DDBJ whole genome shotgun (WGS) entry which is preliminary data.</text>
</comment>
<evidence type="ECO:0000313" key="3">
    <source>
        <dbReference type="Proteomes" id="UP001165679"/>
    </source>
</evidence>
<feature type="compositionally biased region" description="Low complexity" evidence="1">
    <location>
        <begin position="1"/>
        <end position="10"/>
    </location>
</feature>
<keyword evidence="3" id="KW-1185">Reference proteome</keyword>
<dbReference type="Proteomes" id="UP001165679">
    <property type="component" value="Unassembled WGS sequence"/>
</dbReference>
<feature type="region of interest" description="Disordered" evidence="1">
    <location>
        <begin position="1"/>
        <end position="54"/>
    </location>
</feature>
<dbReference type="AlphaFoldDB" id="A0AA41YJX8"/>
<feature type="compositionally biased region" description="Low complexity" evidence="1">
    <location>
        <begin position="36"/>
        <end position="54"/>
    </location>
</feature>
<sequence length="54" mass="5412">MSISGISSSSPPAIQHAQPPTVKRDDGDGDNDATEAKAAAATATRSTRALDTTA</sequence>
<name>A0AA41YJX8_9PROT</name>